<proteinExistence type="predicted"/>
<dbReference type="EMBL" id="LR862151">
    <property type="protein sequence ID" value="CAD1833529.1"/>
    <property type="molecule type" value="Genomic_DNA"/>
</dbReference>
<reference evidence="1" key="1">
    <citation type="submission" date="2020-07" db="EMBL/GenBank/DDBJ databases">
        <authorList>
            <person name="Lin J."/>
        </authorList>
    </citation>
    <scope>NUCLEOTIDE SEQUENCE</scope>
</reference>
<accession>A0A6V7PRQ7</accession>
<gene>
    <name evidence="1" type="ORF">CB5_LOCUS16740</name>
</gene>
<evidence type="ECO:0000313" key="1">
    <source>
        <dbReference type="EMBL" id="CAD1833529.1"/>
    </source>
</evidence>
<protein>
    <submittedName>
        <fullName evidence="1">Uncharacterized protein</fullName>
    </submittedName>
</protein>
<name>A0A6V7PRQ7_ANACO</name>
<sequence length="122" mass="13318">MIGTRRVICSVLAEGQGREGDFGGLSEPVDGAGAWVRDEPPNNSKLRIDKCSVIICEYGLNRITCAAGARLQVSTSNRRALRGEEKLHSHTETVCGATTSAPSEVLRRLVLRWSDHRQAKTD</sequence>
<organism evidence="1">
    <name type="scientific">Ananas comosus var. bracteatus</name>
    <name type="common">red pineapple</name>
    <dbReference type="NCBI Taxonomy" id="296719"/>
    <lineage>
        <taxon>Eukaryota</taxon>
        <taxon>Viridiplantae</taxon>
        <taxon>Streptophyta</taxon>
        <taxon>Embryophyta</taxon>
        <taxon>Tracheophyta</taxon>
        <taxon>Spermatophyta</taxon>
        <taxon>Magnoliopsida</taxon>
        <taxon>Liliopsida</taxon>
        <taxon>Poales</taxon>
        <taxon>Bromeliaceae</taxon>
        <taxon>Bromelioideae</taxon>
        <taxon>Ananas</taxon>
    </lineage>
</organism>
<dbReference type="AlphaFoldDB" id="A0A6V7PRQ7"/>